<evidence type="ECO:0000313" key="2">
    <source>
        <dbReference type="Proteomes" id="UP000291117"/>
    </source>
</evidence>
<proteinExistence type="predicted"/>
<name>A0A4R0NI71_9SPHI</name>
<dbReference type="OrthoDB" id="770050at2"/>
<sequence>MRRIKGINVLKAGLLDFAKEIIYSLTCELQRISRRVEIAELKFNPFSGEVSIYMDAIRLDENVEIILDTSFADTTDKFLRSSISDLEIDFFGLIDLLELLKGVEGKNGVFPSILKPVNGEYITHEEQDRDAWVCICGNMPSYNGFYACDEDGDLIEPGNEWEYFYRCEYCGRVIDDRNLLVIGINLNPNNEEE</sequence>
<dbReference type="EMBL" id="SJSM01000002">
    <property type="protein sequence ID" value="TCC98504.1"/>
    <property type="molecule type" value="Genomic_DNA"/>
</dbReference>
<reference evidence="1 2" key="1">
    <citation type="submission" date="2019-02" db="EMBL/GenBank/DDBJ databases">
        <title>Pedobacter sp. RP-3-8 sp. nov., isolated from Arctic soil.</title>
        <authorList>
            <person name="Dahal R.H."/>
        </authorList>
    </citation>
    <scope>NUCLEOTIDE SEQUENCE [LARGE SCALE GENOMIC DNA]</scope>
    <source>
        <strain evidence="1 2">RP-3-8</strain>
    </source>
</reference>
<dbReference type="Proteomes" id="UP000291117">
    <property type="component" value="Unassembled WGS sequence"/>
</dbReference>
<accession>A0A4R0NI71</accession>
<gene>
    <name evidence="1" type="ORF">EZ444_04265</name>
</gene>
<dbReference type="RefSeq" id="WP_131607487.1">
    <property type="nucleotide sequence ID" value="NZ_SJSM01000002.1"/>
</dbReference>
<evidence type="ECO:0000313" key="1">
    <source>
        <dbReference type="EMBL" id="TCC98504.1"/>
    </source>
</evidence>
<dbReference type="AlphaFoldDB" id="A0A4R0NI71"/>
<comment type="caution">
    <text evidence="1">The sequence shown here is derived from an EMBL/GenBank/DDBJ whole genome shotgun (WGS) entry which is preliminary data.</text>
</comment>
<organism evidence="1 2">
    <name type="scientific">Pedobacter hiemivivus</name>
    <dbReference type="NCBI Taxonomy" id="2530454"/>
    <lineage>
        <taxon>Bacteria</taxon>
        <taxon>Pseudomonadati</taxon>
        <taxon>Bacteroidota</taxon>
        <taxon>Sphingobacteriia</taxon>
        <taxon>Sphingobacteriales</taxon>
        <taxon>Sphingobacteriaceae</taxon>
        <taxon>Pedobacter</taxon>
    </lineage>
</organism>
<protein>
    <submittedName>
        <fullName evidence="1">Uncharacterized protein</fullName>
    </submittedName>
</protein>
<keyword evidence="2" id="KW-1185">Reference proteome</keyword>